<proteinExistence type="predicted"/>
<name>A0A836CHL6_9STRA</name>
<dbReference type="SUPFAM" id="SSF52266">
    <property type="entry name" value="SGNH hydrolase"/>
    <property type="match status" value="1"/>
</dbReference>
<protein>
    <recommendedName>
        <fullName evidence="3">SGNH/GDSL hydrolase family protein</fullName>
    </recommendedName>
</protein>
<feature type="non-terminal residue" evidence="1">
    <location>
        <position position="267"/>
    </location>
</feature>
<dbReference type="PANTHER" id="PTHR34407">
    <property type="entry name" value="EXPRESSED PROTEIN"/>
    <property type="match status" value="1"/>
</dbReference>
<dbReference type="OrthoDB" id="544608at2759"/>
<evidence type="ECO:0008006" key="3">
    <source>
        <dbReference type="Google" id="ProtNLM"/>
    </source>
</evidence>
<dbReference type="PANTHER" id="PTHR34407:SF1">
    <property type="entry name" value="SGNH HYDROLASE-TYPE ESTERASE DOMAIN-CONTAINING PROTEIN"/>
    <property type="match status" value="1"/>
</dbReference>
<dbReference type="Proteomes" id="UP000664859">
    <property type="component" value="Unassembled WGS sequence"/>
</dbReference>
<evidence type="ECO:0000313" key="1">
    <source>
        <dbReference type="EMBL" id="KAG5186880.1"/>
    </source>
</evidence>
<gene>
    <name evidence="1" type="ORF">JKP88DRAFT_130071</name>
</gene>
<reference evidence="1" key="1">
    <citation type="submission" date="2021-02" db="EMBL/GenBank/DDBJ databases">
        <title>First Annotated Genome of the Yellow-green Alga Tribonema minus.</title>
        <authorList>
            <person name="Mahan K.M."/>
        </authorList>
    </citation>
    <scope>NUCLEOTIDE SEQUENCE</scope>
    <source>
        <strain evidence="1">UTEX B ZZ1240</strain>
    </source>
</reference>
<organism evidence="1 2">
    <name type="scientific">Tribonema minus</name>
    <dbReference type="NCBI Taxonomy" id="303371"/>
    <lineage>
        <taxon>Eukaryota</taxon>
        <taxon>Sar</taxon>
        <taxon>Stramenopiles</taxon>
        <taxon>Ochrophyta</taxon>
        <taxon>PX clade</taxon>
        <taxon>Xanthophyceae</taxon>
        <taxon>Tribonematales</taxon>
        <taxon>Tribonemataceae</taxon>
        <taxon>Tribonema</taxon>
    </lineage>
</organism>
<evidence type="ECO:0000313" key="2">
    <source>
        <dbReference type="Proteomes" id="UP000664859"/>
    </source>
</evidence>
<feature type="non-terminal residue" evidence="1">
    <location>
        <position position="1"/>
    </location>
</feature>
<comment type="caution">
    <text evidence="1">The sequence shown here is derived from an EMBL/GenBank/DDBJ whole genome shotgun (WGS) entry which is preliminary data.</text>
</comment>
<keyword evidence="2" id="KW-1185">Reference proteome</keyword>
<sequence>KEWAADQLWQTALTNRGERTDEQLEALYHKCITPGSRIVLGQLGGSISADPAGGSNYGMTLQKFLQNMCPDATVQLHNAAAGTTGSLQLGMCARSGLGQHVDVLLLEFSLNDYTHYHNRGQTESPAYELAVRAGLTSFQHAPAIFNLFFWGIGFQNTSAQEFHAPIARHYGLTGISLRDAVWPYLTAQRAPWAARGDVVKDSHHPTNAFHAYTGRLLALYVAERFLDWARRDDAAAALDSARFALPPPTLPPPLNGVAARLDLLADK</sequence>
<accession>A0A836CHL6</accession>
<dbReference type="EMBL" id="JAFCMP010000101">
    <property type="protein sequence ID" value="KAG5186880.1"/>
    <property type="molecule type" value="Genomic_DNA"/>
</dbReference>
<dbReference type="AlphaFoldDB" id="A0A836CHL6"/>